<dbReference type="EMBL" id="CADCXW020000339">
    <property type="protein sequence ID" value="CAD1573777.1"/>
    <property type="molecule type" value="Genomic_DNA"/>
</dbReference>
<accession>A0A6V7LG39</accession>
<dbReference type="AlphaFoldDB" id="A0A6V7LG39"/>
<organism evidence="1">
    <name type="scientific">Bracon brevicornis</name>
    <dbReference type="NCBI Taxonomy" id="1563983"/>
    <lineage>
        <taxon>Eukaryota</taxon>
        <taxon>Metazoa</taxon>
        <taxon>Ecdysozoa</taxon>
        <taxon>Arthropoda</taxon>
        <taxon>Hexapoda</taxon>
        <taxon>Insecta</taxon>
        <taxon>Pterygota</taxon>
        <taxon>Neoptera</taxon>
        <taxon>Endopterygota</taxon>
        <taxon>Hymenoptera</taxon>
        <taxon>Apocrita</taxon>
        <taxon>Ichneumonoidea</taxon>
        <taxon>Braconidae</taxon>
        <taxon>Braconinae</taxon>
        <taxon>Bracon</taxon>
    </lineage>
</organism>
<proteinExistence type="predicted"/>
<gene>
    <name evidence="1" type="ORF">BBRV_LOCUS102446</name>
</gene>
<evidence type="ECO:0000313" key="1">
    <source>
        <dbReference type="EMBL" id="CAD1573777.1"/>
    </source>
</evidence>
<reference evidence="1" key="1">
    <citation type="submission" date="2020-07" db="EMBL/GenBank/DDBJ databases">
        <authorList>
            <person name="Ferguson B K."/>
        </authorList>
    </citation>
    <scope>NUCLEOTIDE SEQUENCE</scope>
    <source>
        <strain evidence="1">L06</strain>
    </source>
</reference>
<protein>
    <submittedName>
        <fullName evidence="1">Uncharacterized protein</fullName>
    </submittedName>
</protein>
<sequence>MLRSPKLGIKSLTRPWPRSVNRSWVKLVDQSWVTADMTIGKNLGQSGKPQAWHKILAQSMAKIRYQILGESCRPVLGDYWPDHRQMPGPS</sequence>
<name>A0A6V7LG39_9HYME</name>